<accession>Q2CCA3</accession>
<dbReference type="InterPro" id="IPR032710">
    <property type="entry name" value="NTF2-like_dom_sf"/>
</dbReference>
<evidence type="ECO:0000313" key="3">
    <source>
        <dbReference type="Proteomes" id="UP000003635"/>
    </source>
</evidence>
<evidence type="ECO:0008006" key="4">
    <source>
        <dbReference type="Google" id="ProtNLM"/>
    </source>
</evidence>
<dbReference type="EMBL" id="AAOT01000031">
    <property type="protein sequence ID" value="EAR50330.1"/>
    <property type="molecule type" value="Genomic_DNA"/>
</dbReference>
<dbReference type="Gene3D" id="3.10.450.50">
    <property type="match status" value="1"/>
</dbReference>
<feature type="chain" id="PRO_5004207134" description="SnoaL-like domain-containing protein" evidence="1">
    <location>
        <begin position="20"/>
        <end position="204"/>
    </location>
</feature>
<sequence length="204" mass="22155">MLKSISAVLVLALTPLAAAAEEVRPGVTFAGEPEAAGSERAAMQDVIFDFAAAWANCDGSYMEHAFADDVLFAYPTTAIEGLDAMLADLELFCGMATDTSFYFPADAFYIDTETGRIAAEVQFRTIQRGARQVVNDVWIATIEDGRGTVLKEYLDGRVKDLQSLGVLQYDESPETLTPWPPRTEAWAECFPIARAAPINSCPAE</sequence>
<keyword evidence="1" id="KW-0732">Signal</keyword>
<evidence type="ECO:0000313" key="2">
    <source>
        <dbReference type="EMBL" id="EAR50330.1"/>
    </source>
</evidence>
<evidence type="ECO:0000256" key="1">
    <source>
        <dbReference type="SAM" id="SignalP"/>
    </source>
</evidence>
<comment type="caution">
    <text evidence="2">The sequence shown here is derived from an EMBL/GenBank/DDBJ whole genome shotgun (WGS) entry which is preliminary data.</text>
</comment>
<dbReference type="STRING" id="314256.OG2516_07283"/>
<dbReference type="AlphaFoldDB" id="Q2CCA3"/>
<feature type="signal peptide" evidence="1">
    <location>
        <begin position="1"/>
        <end position="19"/>
    </location>
</feature>
<protein>
    <recommendedName>
        <fullName evidence="4">SnoaL-like domain-containing protein</fullName>
    </recommendedName>
</protein>
<dbReference type="SUPFAM" id="SSF54427">
    <property type="entry name" value="NTF2-like"/>
    <property type="match status" value="1"/>
</dbReference>
<proteinExistence type="predicted"/>
<gene>
    <name evidence="2" type="ORF">OG2516_07283</name>
</gene>
<dbReference type="Proteomes" id="UP000003635">
    <property type="component" value="Unassembled WGS sequence"/>
</dbReference>
<organism evidence="2 3">
    <name type="scientific">Oceanicola granulosus (strain ATCC BAA-861 / DSM 15982 / KCTC 12143 / HTCC2516)</name>
    <dbReference type="NCBI Taxonomy" id="314256"/>
    <lineage>
        <taxon>Bacteria</taxon>
        <taxon>Pseudomonadati</taxon>
        <taxon>Pseudomonadota</taxon>
        <taxon>Alphaproteobacteria</taxon>
        <taxon>Rhodobacterales</taxon>
        <taxon>Roseobacteraceae</taxon>
        <taxon>Oceanicola</taxon>
    </lineage>
</organism>
<dbReference type="RefSeq" id="WP_007254982.1">
    <property type="nucleotide sequence ID" value="NZ_CH724107.1"/>
</dbReference>
<reference evidence="2 3" key="1">
    <citation type="journal article" date="2010" name="J. Bacteriol.">
        <title>Genome sequences of Oceanicola granulosus HTCC2516(T) and Oceanicola batsensis HTCC2597(TDelta).</title>
        <authorList>
            <person name="Thrash J.C."/>
            <person name="Cho J.C."/>
            <person name="Vergin K.L."/>
            <person name="Giovannoni S.J."/>
        </authorList>
    </citation>
    <scope>NUCLEOTIDE SEQUENCE [LARGE SCALE GENOMIC DNA]</scope>
    <source>
        <strain evidence="3">ATCC BAA-861 / DSM 15982 / KCTC 12143 / HTCC2516</strain>
    </source>
</reference>
<name>Q2CCA3_OCEGH</name>
<dbReference type="HOGENOM" id="CLU_1341766_0_0_5"/>
<dbReference type="eggNOG" id="ENOG5033PTM">
    <property type="taxonomic scope" value="Bacteria"/>
</dbReference>
<keyword evidence="3" id="KW-1185">Reference proteome</keyword>